<reference evidence="1 2" key="1">
    <citation type="submission" date="2019-04" db="EMBL/GenBank/DDBJ databases">
        <title>Friends and foes A comparative genomics study of 23 Aspergillus species from section Flavi.</title>
        <authorList>
            <consortium name="DOE Joint Genome Institute"/>
            <person name="Kjaerbolling I."/>
            <person name="Vesth T."/>
            <person name="Frisvad J.C."/>
            <person name="Nybo J.L."/>
            <person name="Theobald S."/>
            <person name="Kildgaard S."/>
            <person name="Isbrandt T."/>
            <person name="Kuo A."/>
            <person name="Sato A."/>
            <person name="Lyhne E.K."/>
            <person name="Kogle M.E."/>
            <person name="Wiebenga A."/>
            <person name="Kun R.S."/>
            <person name="Lubbers R.J."/>
            <person name="Makela M.R."/>
            <person name="Barry K."/>
            <person name="Chovatia M."/>
            <person name="Clum A."/>
            <person name="Daum C."/>
            <person name="Haridas S."/>
            <person name="He G."/>
            <person name="LaButti K."/>
            <person name="Lipzen A."/>
            <person name="Mondo S."/>
            <person name="Riley R."/>
            <person name="Salamov A."/>
            <person name="Simmons B.A."/>
            <person name="Magnuson J.K."/>
            <person name="Henrissat B."/>
            <person name="Mortensen U.H."/>
            <person name="Larsen T.O."/>
            <person name="Devries R.P."/>
            <person name="Grigoriev I.V."/>
            <person name="Machida M."/>
            <person name="Baker S.E."/>
            <person name="Andersen M.R."/>
        </authorList>
    </citation>
    <scope>NUCLEOTIDE SEQUENCE [LARGE SCALE GENOMIC DNA]</scope>
    <source>
        <strain evidence="1 2">CBS 151.66</strain>
    </source>
</reference>
<organism evidence="1 2">
    <name type="scientific">Aspergillus leporis</name>
    <dbReference type="NCBI Taxonomy" id="41062"/>
    <lineage>
        <taxon>Eukaryota</taxon>
        <taxon>Fungi</taxon>
        <taxon>Dikarya</taxon>
        <taxon>Ascomycota</taxon>
        <taxon>Pezizomycotina</taxon>
        <taxon>Eurotiomycetes</taxon>
        <taxon>Eurotiomycetidae</taxon>
        <taxon>Eurotiales</taxon>
        <taxon>Aspergillaceae</taxon>
        <taxon>Aspergillus</taxon>
        <taxon>Aspergillus subgen. Circumdati</taxon>
    </lineage>
</organism>
<evidence type="ECO:0000313" key="2">
    <source>
        <dbReference type="Proteomes" id="UP000326565"/>
    </source>
</evidence>
<accession>A0A5N5XCZ8</accession>
<name>A0A5N5XCZ8_9EURO</name>
<dbReference type="EMBL" id="ML732169">
    <property type="protein sequence ID" value="KAB8077394.1"/>
    <property type="molecule type" value="Genomic_DNA"/>
</dbReference>
<evidence type="ECO:0000313" key="1">
    <source>
        <dbReference type="EMBL" id="KAB8077394.1"/>
    </source>
</evidence>
<proteinExistence type="predicted"/>
<protein>
    <submittedName>
        <fullName evidence="1">Serine/threonine protein kinase</fullName>
    </submittedName>
</protein>
<dbReference type="AlphaFoldDB" id="A0A5N5XCZ8"/>
<dbReference type="GO" id="GO:0004674">
    <property type="term" value="F:protein serine/threonine kinase activity"/>
    <property type="evidence" value="ECO:0007669"/>
    <property type="project" value="UniProtKB-KW"/>
</dbReference>
<keyword evidence="2" id="KW-1185">Reference proteome</keyword>
<dbReference type="Proteomes" id="UP000326565">
    <property type="component" value="Unassembled WGS sequence"/>
</dbReference>
<dbReference type="OrthoDB" id="1668230at2759"/>
<keyword evidence="1" id="KW-0418">Kinase</keyword>
<keyword evidence="1" id="KW-0723">Serine/threonine-protein kinase</keyword>
<dbReference type="InterPro" id="IPR011009">
    <property type="entry name" value="Kinase-like_dom_sf"/>
</dbReference>
<keyword evidence="1" id="KW-0808">Transferase</keyword>
<dbReference type="Gene3D" id="1.10.510.10">
    <property type="entry name" value="Transferase(Phosphotransferase) domain 1"/>
    <property type="match status" value="1"/>
</dbReference>
<gene>
    <name evidence="1" type="ORF">BDV29DRAFT_188729</name>
</gene>
<sequence length="239" mass="26584">MVAPLLQYFGILQITSARHVDPIGSFSQKRVLGIGRTGLVVRQGQLAVKLPLRWSTSSDEEVQAYIESPQHEQAIYRRLERCEGFVPRLGFSETATQLHPSIFLQPSWFHTMACTLAHVHNQRLIVTDIASRNFFLALGLSANLGDFTKSTKLPLDACMQTVDKGGYSIQTDTGQLGAVIYEVVVGDICEFGIFKHVTPELSHNTWPRIEDLSSTQGVWLGPMIEKCGSKGVFRTVHDL</sequence>
<dbReference type="SUPFAM" id="SSF56112">
    <property type="entry name" value="Protein kinase-like (PK-like)"/>
    <property type="match status" value="1"/>
</dbReference>